<feature type="domain" description="Amidohydrolase 3" evidence="2">
    <location>
        <begin position="131"/>
        <end position="612"/>
    </location>
</feature>
<evidence type="ECO:0000256" key="1">
    <source>
        <dbReference type="SAM" id="MobiDB-lite"/>
    </source>
</evidence>
<evidence type="ECO:0000313" key="3">
    <source>
        <dbReference type="EMBL" id="KAK7441742.1"/>
    </source>
</evidence>
<dbReference type="Gene3D" id="3.20.20.140">
    <property type="entry name" value="Metal-dependent hydrolases"/>
    <property type="match status" value="1"/>
</dbReference>
<dbReference type="Pfam" id="PF07969">
    <property type="entry name" value="Amidohydro_3"/>
    <property type="match status" value="1"/>
</dbReference>
<accession>A0ABR1IXB4</accession>
<sequence>MARTTQKAAGPGPTTTPRSNRASTPYMSWNHILVRLVPFVLLSSYQWIRSSNRYTICSMTDSIYTVDEKNPQVQCISVQDTHIVGTGKLAELHPPLAESFSYPFGLDTVLRPVYKVLYRVPEVKFVNSNSIIVPGLADAHAHIIENGFKMQLQLDTATSVAEVIERTKAFILSHPDVLHDTSRWIEGMGWDQTKWPEQKFPTAADLGADSLLRDRFIALRRVDGHATWVSPAVLQLMGDLPSEVEGGEIIRDSDGKPTGVFLDNAISLIPIPAWTEDQMSEFFDTTMKQALSYGLTSIHDADSSPAMISFMKKQADENNIPMHLYLMGNVPSDVYWGDKIPRLINYGKAGRLTVRSIKLFTDGALGSWGAALLEPYSDKPSTKGILRSSPEALFELVKQFHEDGWQVNIHCIGDRANNVVLDIFEDVIESEGVNVTEWRPRIEHAQIMTQRDLERIGRLGVIPSVQPTHATSDMWYAETRLGTERIKGAYAYQTLLNGSKYGVLPLGSDFPVEGVNPLLGFYAAVSRLSVNGKSPHGEKGWYTNEALTRTQALKGMTLDAAFASFTENVRGSLVPGKLADFVVLDRDIMTAPLPEILKAKVTATVVEGQVMYGTLP</sequence>
<name>A0ABR1IXB4_9AGAR</name>
<dbReference type="InterPro" id="IPR032466">
    <property type="entry name" value="Metal_Hydrolase"/>
</dbReference>
<dbReference type="PANTHER" id="PTHR22642">
    <property type="entry name" value="IMIDAZOLONEPROPIONASE"/>
    <property type="match status" value="1"/>
</dbReference>
<comment type="caution">
    <text evidence="3">The sequence shown here is derived from an EMBL/GenBank/DDBJ whole genome shotgun (WGS) entry which is preliminary data.</text>
</comment>
<dbReference type="InterPro" id="IPR013108">
    <property type="entry name" value="Amidohydro_3"/>
</dbReference>
<protein>
    <recommendedName>
        <fullName evidence="2">Amidohydrolase 3 domain-containing protein</fullName>
    </recommendedName>
</protein>
<dbReference type="EMBL" id="JBANRG010000061">
    <property type="protein sequence ID" value="KAK7441742.1"/>
    <property type="molecule type" value="Genomic_DNA"/>
</dbReference>
<dbReference type="SUPFAM" id="SSF51556">
    <property type="entry name" value="Metallo-dependent hydrolases"/>
    <property type="match status" value="1"/>
</dbReference>
<dbReference type="PANTHER" id="PTHR22642:SF2">
    <property type="entry name" value="PROTEIN LONG AFTER FAR-RED 3"/>
    <property type="match status" value="1"/>
</dbReference>
<reference evidence="3 4" key="1">
    <citation type="submission" date="2024-01" db="EMBL/GenBank/DDBJ databases">
        <title>A draft genome for the cacao thread blight pathogen Marasmiellus scandens.</title>
        <authorList>
            <person name="Baruah I.K."/>
            <person name="Leung J."/>
            <person name="Bukari Y."/>
            <person name="Amoako-Attah I."/>
            <person name="Meinhardt L.W."/>
            <person name="Bailey B.A."/>
            <person name="Cohen S.P."/>
        </authorList>
    </citation>
    <scope>NUCLEOTIDE SEQUENCE [LARGE SCALE GENOMIC DNA]</scope>
    <source>
        <strain evidence="3 4">GH-19</strain>
    </source>
</reference>
<dbReference type="CDD" id="cd01300">
    <property type="entry name" value="YtcJ_like"/>
    <property type="match status" value="1"/>
</dbReference>
<evidence type="ECO:0000259" key="2">
    <source>
        <dbReference type="Pfam" id="PF07969"/>
    </source>
</evidence>
<keyword evidence="4" id="KW-1185">Reference proteome</keyword>
<gene>
    <name evidence="3" type="ORF">VKT23_016405</name>
</gene>
<organism evidence="3 4">
    <name type="scientific">Marasmiellus scandens</name>
    <dbReference type="NCBI Taxonomy" id="2682957"/>
    <lineage>
        <taxon>Eukaryota</taxon>
        <taxon>Fungi</taxon>
        <taxon>Dikarya</taxon>
        <taxon>Basidiomycota</taxon>
        <taxon>Agaricomycotina</taxon>
        <taxon>Agaricomycetes</taxon>
        <taxon>Agaricomycetidae</taxon>
        <taxon>Agaricales</taxon>
        <taxon>Marasmiineae</taxon>
        <taxon>Omphalotaceae</taxon>
        <taxon>Marasmiellus</taxon>
    </lineage>
</organism>
<dbReference type="InterPro" id="IPR011059">
    <property type="entry name" value="Metal-dep_hydrolase_composite"/>
</dbReference>
<dbReference type="Gene3D" id="2.30.40.10">
    <property type="entry name" value="Urease, subunit C, domain 1"/>
    <property type="match status" value="1"/>
</dbReference>
<dbReference type="InterPro" id="IPR033932">
    <property type="entry name" value="YtcJ-like"/>
</dbReference>
<feature type="region of interest" description="Disordered" evidence="1">
    <location>
        <begin position="1"/>
        <end position="22"/>
    </location>
</feature>
<dbReference type="Proteomes" id="UP001498398">
    <property type="component" value="Unassembled WGS sequence"/>
</dbReference>
<evidence type="ECO:0000313" key="4">
    <source>
        <dbReference type="Proteomes" id="UP001498398"/>
    </source>
</evidence>
<dbReference type="Gene3D" id="3.10.310.70">
    <property type="match status" value="1"/>
</dbReference>
<dbReference type="SUPFAM" id="SSF51338">
    <property type="entry name" value="Composite domain of metallo-dependent hydrolases"/>
    <property type="match status" value="1"/>
</dbReference>
<proteinExistence type="predicted"/>